<keyword evidence="2" id="KW-1185">Reference proteome</keyword>
<gene>
    <name evidence="1" type="ORF">SAMN05444320_11529</name>
</gene>
<dbReference type="AlphaFoldDB" id="A0A1M5N8H7"/>
<sequence length="239" mass="26023">MSDKKQRISSLIAVREHWCRPDEPILLSLRQNLPSSTLYQVKGFDSKGKPLPGLGRRALRATGYAAAATVLVVTTPSAASEPGNGAMSRSIPDLLVFGDKPDCAAISAIGPVREEAGFWVFTPSRLAFVVRQEEPGETQSDERRSLLGKVRNIGAELLDAVTWTDDSEIPPPPGPERIVSAFEFAPQHVSNMEATKHRLPRGFSSRDVHCLRVTLFDGSGFVFTTGWPDRALAMALGQQ</sequence>
<reference evidence="1 2" key="1">
    <citation type="submission" date="2016-11" db="EMBL/GenBank/DDBJ databases">
        <authorList>
            <person name="Jaros S."/>
            <person name="Januszkiewicz K."/>
            <person name="Wedrychowicz H."/>
        </authorList>
    </citation>
    <scope>NUCLEOTIDE SEQUENCE [LARGE SCALE GENOMIC DNA]</scope>
    <source>
        <strain evidence="1 2">DSM 44523</strain>
    </source>
</reference>
<dbReference type="RefSeq" id="WP_073489565.1">
    <property type="nucleotide sequence ID" value="NZ_FQVN01000015.1"/>
</dbReference>
<dbReference type="STRING" id="2017.SAMN05444320_11529"/>
<evidence type="ECO:0000313" key="2">
    <source>
        <dbReference type="Proteomes" id="UP000184501"/>
    </source>
</evidence>
<name>A0A1M5N8H7_STRHI</name>
<accession>A0A1M5N8H7</accession>
<dbReference type="EMBL" id="FQVN01000015">
    <property type="protein sequence ID" value="SHG85752.1"/>
    <property type="molecule type" value="Genomic_DNA"/>
</dbReference>
<dbReference type="OrthoDB" id="3668204at2"/>
<evidence type="ECO:0000313" key="1">
    <source>
        <dbReference type="EMBL" id="SHG85752.1"/>
    </source>
</evidence>
<dbReference type="Proteomes" id="UP000184501">
    <property type="component" value="Unassembled WGS sequence"/>
</dbReference>
<protein>
    <submittedName>
        <fullName evidence="1">Uncharacterized protein</fullName>
    </submittedName>
</protein>
<proteinExistence type="predicted"/>
<organism evidence="1 2">
    <name type="scientific">Streptoalloteichus hindustanus</name>
    <dbReference type="NCBI Taxonomy" id="2017"/>
    <lineage>
        <taxon>Bacteria</taxon>
        <taxon>Bacillati</taxon>
        <taxon>Actinomycetota</taxon>
        <taxon>Actinomycetes</taxon>
        <taxon>Pseudonocardiales</taxon>
        <taxon>Pseudonocardiaceae</taxon>
        <taxon>Streptoalloteichus</taxon>
    </lineage>
</organism>